<feature type="transmembrane region" description="Helical" evidence="2">
    <location>
        <begin position="54"/>
        <end position="76"/>
    </location>
</feature>
<feature type="transmembrane region" description="Helical" evidence="2">
    <location>
        <begin position="12"/>
        <end position="34"/>
    </location>
</feature>
<dbReference type="PANTHER" id="PTHR33098">
    <property type="entry name" value="COTTON FIBER (DUF761)"/>
    <property type="match status" value="1"/>
</dbReference>
<protein>
    <recommendedName>
        <fullName evidence="3">DUF4408 domain-containing protein</fullName>
    </recommendedName>
</protein>
<evidence type="ECO:0000313" key="5">
    <source>
        <dbReference type="Proteomes" id="UP001642487"/>
    </source>
</evidence>
<evidence type="ECO:0000259" key="3">
    <source>
        <dbReference type="Pfam" id="PF14364"/>
    </source>
</evidence>
<dbReference type="Proteomes" id="UP001642487">
    <property type="component" value="Chromosome 5"/>
</dbReference>
<evidence type="ECO:0000256" key="1">
    <source>
        <dbReference type="SAM" id="MobiDB-lite"/>
    </source>
</evidence>
<feature type="region of interest" description="Disordered" evidence="1">
    <location>
        <begin position="180"/>
        <end position="318"/>
    </location>
</feature>
<feature type="domain" description="DUF4408" evidence="3">
    <location>
        <begin position="48"/>
        <end position="80"/>
    </location>
</feature>
<dbReference type="PANTHER" id="PTHR33098:SF117">
    <property type="entry name" value="COTTON FIBER (DUF761)"/>
    <property type="match status" value="1"/>
</dbReference>
<dbReference type="InterPro" id="IPR008480">
    <property type="entry name" value="DUF761_pln"/>
</dbReference>
<dbReference type="InterPro" id="IPR025520">
    <property type="entry name" value="DUF4408"/>
</dbReference>
<keyword evidence="5" id="KW-1185">Reference proteome</keyword>
<evidence type="ECO:0000256" key="2">
    <source>
        <dbReference type="SAM" id="Phobius"/>
    </source>
</evidence>
<keyword evidence="2" id="KW-1133">Transmembrane helix</keyword>
<sequence length="354" mass="39338">MPILSSNSNYQWILSLKIVLISTGVLFTAVFLKLSVPVVADFVLSEIPSIWTCFLSWLTPPYLYLLINCIIISIVASSKLQTKLEDYASVSPIPEMAAPPPLAKISSDYAVCGGSDILNGYSSYNANPNMVTKISDLQIDESNDVYGQMLESRVSEMEKKVENDSLIVIKGGDEYGVSSPITTALPRKDSTGLPFSNEKEKPPVSSRIRQRKFVKASPEGKPLGVSKPKRQDTLESTWRTITEGRSMPLTRHLRKSDTWESHGRRSASTVVDPATPPQKVMKKSETFNERSSGGSPSPSPGGSGRLKREPSLTQDELNRRVEAFIKKFNDEMRLQRQESLKQYQEMMGRGAHSF</sequence>
<keyword evidence="2" id="KW-0472">Membrane</keyword>
<name>A0ABP0YN17_9ROSI</name>
<dbReference type="Pfam" id="PF14364">
    <property type="entry name" value="DUF4408"/>
    <property type="match status" value="1"/>
</dbReference>
<keyword evidence="2" id="KW-0812">Transmembrane</keyword>
<dbReference type="Pfam" id="PF05553">
    <property type="entry name" value="DUF761"/>
    <property type="match status" value="1"/>
</dbReference>
<evidence type="ECO:0000313" key="4">
    <source>
        <dbReference type="EMBL" id="CAK9321918.1"/>
    </source>
</evidence>
<reference evidence="4 5" key="1">
    <citation type="submission" date="2024-03" db="EMBL/GenBank/DDBJ databases">
        <authorList>
            <person name="Gkanogiannis A."/>
            <person name="Becerra Lopez-Lavalle L."/>
        </authorList>
    </citation>
    <scope>NUCLEOTIDE SEQUENCE [LARGE SCALE GENOMIC DNA]</scope>
</reference>
<accession>A0ABP0YN17</accession>
<gene>
    <name evidence="4" type="ORF">CITCOLO1_LOCUS14022</name>
</gene>
<organism evidence="4 5">
    <name type="scientific">Citrullus colocynthis</name>
    <name type="common">colocynth</name>
    <dbReference type="NCBI Taxonomy" id="252529"/>
    <lineage>
        <taxon>Eukaryota</taxon>
        <taxon>Viridiplantae</taxon>
        <taxon>Streptophyta</taxon>
        <taxon>Embryophyta</taxon>
        <taxon>Tracheophyta</taxon>
        <taxon>Spermatophyta</taxon>
        <taxon>Magnoliopsida</taxon>
        <taxon>eudicotyledons</taxon>
        <taxon>Gunneridae</taxon>
        <taxon>Pentapetalae</taxon>
        <taxon>rosids</taxon>
        <taxon>fabids</taxon>
        <taxon>Cucurbitales</taxon>
        <taxon>Cucurbitaceae</taxon>
        <taxon>Benincaseae</taxon>
        <taxon>Citrullus</taxon>
    </lineage>
</organism>
<proteinExistence type="predicted"/>
<dbReference type="EMBL" id="OZ021739">
    <property type="protein sequence ID" value="CAK9321918.1"/>
    <property type="molecule type" value="Genomic_DNA"/>
</dbReference>
<feature type="compositionally biased region" description="Basic and acidic residues" evidence="1">
    <location>
        <begin position="306"/>
        <end position="318"/>
    </location>
</feature>